<proteinExistence type="predicted"/>
<protein>
    <submittedName>
        <fullName evidence="3">Pleckstrin homology domain-containing family D member 1</fullName>
    </submittedName>
</protein>
<dbReference type="Proteomes" id="UP001174909">
    <property type="component" value="Unassembled WGS sequence"/>
</dbReference>
<comment type="caution">
    <text evidence="3">The sequence shown here is derived from an EMBL/GenBank/DDBJ whole genome shotgun (WGS) entry which is preliminary data.</text>
</comment>
<organism evidence="3 4">
    <name type="scientific">Geodia barretti</name>
    <name type="common">Barrett's horny sponge</name>
    <dbReference type="NCBI Taxonomy" id="519541"/>
    <lineage>
        <taxon>Eukaryota</taxon>
        <taxon>Metazoa</taxon>
        <taxon>Porifera</taxon>
        <taxon>Demospongiae</taxon>
        <taxon>Heteroscleromorpha</taxon>
        <taxon>Tetractinellida</taxon>
        <taxon>Astrophorina</taxon>
        <taxon>Geodiidae</taxon>
        <taxon>Geodia</taxon>
    </lineage>
</organism>
<name>A0AA35SID3_GEOBA</name>
<feature type="region of interest" description="Disordered" evidence="2">
    <location>
        <begin position="333"/>
        <end position="436"/>
    </location>
</feature>
<evidence type="ECO:0000313" key="3">
    <source>
        <dbReference type="EMBL" id="CAI8030164.1"/>
    </source>
</evidence>
<keyword evidence="1" id="KW-0175">Coiled coil</keyword>
<feature type="compositionally biased region" description="Polar residues" evidence="2">
    <location>
        <begin position="358"/>
        <end position="368"/>
    </location>
</feature>
<evidence type="ECO:0000256" key="2">
    <source>
        <dbReference type="SAM" id="MobiDB-lite"/>
    </source>
</evidence>
<dbReference type="PANTHER" id="PTHR14383">
    <property type="entry name" value="SWAP-70 RECOMBINASE"/>
    <property type="match status" value="1"/>
</dbReference>
<gene>
    <name evidence="3" type="ORF">GBAR_LOCUS17107</name>
</gene>
<accession>A0AA35SID3</accession>
<reference evidence="3" key="1">
    <citation type="submission" date="2023-03" db="EMBL/GenBank/DDBJ databases">
        <authorList>
            <person name="Steffen K."/>
            <person name="Cardenas P."/>
        </authorList>
    </citation>
    <scope>NUCLEOTIDE SEQUENCE</scope>
</reference>
<dbReference type="EMBL" id="CASHTH010002459">
    <property type="protein sequence ID" value="CAI8030164.1"/>
    <property type="molecule type" value="Genomic_DNA"/>
</dbReference>
<dbReference type="AlphaFoldDB" id="A0AA35SID3"/>
<keyword evidence="4" id="KW-1185">Reference proteome</keyword>
<feature type="coiled-coil region" evidence="1">
    <location>
        <begin position="51"/>
        <end position="277"/>
    </location>
</feature>
<dbReference type="PANTHER" id="PTHR14383:SF1">
    <property type="entry name" value="PLECKSTRIN HOMOLOGY DOMAIN-CONTAINING FAMILY D MEMBER 1"/>
    <property type="match status" value="1"/>
</dbReference>
<evidence type="ECO:0000256" key="1">
    <source>
        <dbReference type="SAM" id="Coils"/>
    </source>
</evidence>
<evidence type="ECO:0000313" key="4">
    <source>
        <dbReference type="Proteomes" id="UP001174909"/>
    </source>
</evidence>
<sequence>LLLPPSLIQGEIWLGADNQEERTEWGDVLRDAGKVTWRNAQFGEKVIIQMEEKSRDTAAQLKEAIDDLNEKASVLEEEKEKKSELEALAAKFEVEMKAVEDAAKSLRAEKDTVQQELQQTLQSVSTIQEEKESLFKATEELQVVLQTVSKEKEQTTAELQERERLAMDMEEEKHQLEEATTHLKAGLISMEERQRALEEEKKMTVEQLRTQEETAKQLESEKRLMSDAAQNLEANLKQVTEEKQTTESKWKEERQRRIKTEKRLRLAEDSLKRLDRALKESGVQIDLQIETDVTNLKKFFEDCIAEEQFEAQKLDIMRDAVRAKATYNTTTQHLENLAVRESPEPPPTPEDVPLVKPSSETGNSNGTENGDAGGERPEVGSSGTEVVANGHGITNGAAEANETNSEAVCAAASGDKGGSGSSDAIENGVPSSPSDF</sequence>
<feature type="non-terminal residue" evidence="3">
    <location>
        <position position="436"/>
    </location>
</feature>